<proteinExistence type="predicted"/>
<protein>
    <submittedName>
        <fullName evidence="1">Uncharacterized protein</fullName>
    </submittedName>
</protein>
<accession>A0A8S5TYZ7</accession>
<sequence>MTGDAPDSLLRNTSLSRRVRTLVRFHFLMAANRSAALHSLSGTHRFLGGPSRWTS</sequence>
<reference evidence="1" key="1">
    <citation type="journal article" date="2021" name="Proc. Natl. Acad. Sci. U.S.A.">
        <title>A Catalog of Tens of Thousands of Viruses from Human Metagenomes Reveals Hidden Associations with Chronic Diseases.</title>
        <authorList>
            <person name="Tisza M.J."/>
            <person name="Buck C.B."/>
        </authorList>
    </citation>
    <scope>NUCLEOTIDE SEQUENCE</scope>
    <source>
        <strain evidence="1">CtnPP24</strain>
    </source>
</reference>
<name>A0A8S5TYZ7_9CAUD</name>
<evidence type="ECO:0000313" key="1">
    <source>
        <dbReference type="EMBL" id="DAF87399.1"/>
    </source>
</evidence>
<dbReference type="EMBL" id="BK015962">
    <property type="protein sequence ID" value="DAF87399.1"/>
    <property type="molecule type" value="Genomic_DNA"/>
</dbReference>
<organism evidence="1">
    <name type="scientific">Siphoviridae sp. ctnPP24</name>
    <dbReference type="NCBI Taxonomy" id="2825662"/>
    <lineage>
        <taxon>Viruses</taxon>
        <taxon>Duplodnaviria</taxon>
        <taxon>Heunggongvirae</taxon>
        <taxon>Uroviricota</taxon>
        <taxon>Caudoviricetes</taxon>
    </lineage>
</organism>